<protein>
    <submittedName>
        <fullName evidence="1">Uncharacterized protein</fullName>
    </submittedName>
</protein>
<dbReference type="Proteomes" id="UP000828941">
    <property type="component" value="Chromosome 2"/>
</dbReference>
<dbReference type="EMBL" id="CM039427">
    <property type="protein sequence ID" value="KAI4354914.1"/>
    <property type="molecule type" value="Genomic_DNA"/>
</dbReference>
<proteinExistence type="predicted"/>
<comment type="caution">
    <text evidence="1">The sequence shown here is derived from an EMBL/GenBank/DDBJ whole genome shotgun (WGS) entry which is preliminary data.</text>
</comment>
<gene>
    <name evidence="1" type="ORF">L6164_003739</name>
</gene>
<sequence>MGGKGRRRRENNYRAAHGGYSALPPPPDPSQVDALPSKLRRIIAFSSSPQSQSQGTAALTKNIDKRKKREGGHVRNDKDEAETADVKGDTEGQLEASQHTDSGSGHFIQSNASEKKKKKRNRKEVKDLRFEEVEKTSTQLKRRERKKNCWEAKKKKQKKTKEEENLDFPGHEQIKFGDIVEAPPKLASLPKAFKNAQDASQERLRLKAIEAYRNRKGWTSRPGSHLLPPVTASTC</sequence>
<keyword evidence="2" id="KW-1185">Reference proteome</keyword>
<evidence type="ECO:0000313" key="2">
    <source>
        <dbReference type="Proteomes" id="UP000828941"/>
    </source>
</evidence>
<reference evidence="1 2" key="1">
    <citation type="journal article" date="2022" name="DNA Res.">
        <title>Chromosomal-level genome assembly of the orchid tree Bauhinia variegata (Leguminosae; Cercidoideae) supports the allotetraploid origin hypothesis of Bauhinia.</title>
        <authorList>
            <person name="Zhong Y."/>
            <person name="Chen Y."/>
            <person name="Zheng D."/>
            <person name="Pang J."/>
            <person name="Liu Y."/>
            <person name="Luo S."/>
            <person name="Meng S."/>
            <person name="Qian L."/>
            <person name="Wei D."/>
            <person name="Dai S."/>
            <person name="Zhou R."/>
        </authorList>
    </citation>
    <scope>NUCLEOTIDE SEQUENCE [LARGE SCALE GENOMIC DNA]</scope>
    <source>
        <strain evidence="1">BV-YZ2020</strain>
    </source>
</reference>
<evidence type="ECO:0000313" key="1">
    <source>
        <dbReference type="EMBL" id="KAI4354914.1"/>
    </source>
</evidence>
<name>A0ACB9Q1D1_BAUVA</name>
<accession>A0ACB9Q1D1</accession>
<organism evidence="1 2">
    <name type="scientific">Bauhinia variegata</name>
    <name type="common">Purple orchid tree</name>
    <name type="synonym">Phanera variegata</name>
    <dbReference type="NCBI Taxonomy" id="167791"/>
    <lineage>
        <taxon>Eukaryota</taxon>
        <taxon>Viridiplantae</taxon>
        <taxon>Streptophyta</taxon>
        <taxon>Embryophyta</taxon>
        <taxon>Tracheophyta</taxon>
        <taxon>Spermatophyta</taxon>
        <taxon>Magnoliopsida</taxon>
        <taxon>eudicotyledons</taxon>
        <taxon>Gunneridae</taxon>
        <taxon>Pentapetalae</taxon>
        <taxon>rosids</taxon>
        <taxon>fabids</taxon>
        <taxon>Fabales</taxon>
        <taxon>Fabaceae</taxon>
        <taxon>Cercidoideae</taxon>
        <taxon>Cercideae</taxon>
        <taxon>Bauhiniinae</taxon>
        <taxon>Bauhinia</taxon>
    </lineage>
</organism>